<reference evidence="1" key="1">
    <citation type="journal article" date="2021" name="Nat. Commun.">
        <title>Genetic determinants of endophytism in the Arabidopsis root mycobiome.</title>
        <authorList>
            <person name="Mesny F."/>
            <person name="Miyauchi S."/>
            <person name="Thiergart T."/>
            <person name="Pickel B."/>
            <person name="Atanasova L."/>
            <person name="Karlsson M."/>
            <person name="Huettel B."/>
            <person name="Barry K.W."/>
            <person name="Haridas S."/>
            <person name="Chen C."/>
            <person name="Bauer D."/>
            <person name="Andreopoulos W."/>
            <person name="Pangilinan J."/>
            <person name="LaButti K."/>
            <person name="Riley R."/>
            <person name="Lipzen A."/>
            <person name="Clum A."/>
            <person name="Drula E."/>
            <person name="Henrissat B."/>
            <person name="Kohler A."/>
            <person name="Grigoriev I.V."/>
            <person name="Martin F.M."/>
            <person name="Hacquard S."/>
        </authorList>
    </citation>
    <scope>NUCLEOTIDE SEQUENCE</scope>
    <source>
        <strain evidence="1">MPI-CAGE-CH-0243</strain>
    </source>
</reference>
<dbReference type="Gene3D" id="1.25.40.10">
    <property type="entry name" value="Tetratricopeptide repeat domain"/>
    <property type="match status" value="1"/>
</dbReference>
<dbReference type="AlphaFoldDB" id="A0A9P9D2C9"/>
<accession>A0A9P9D2C9</accession>
<proteinExistence type="predicted"/>
<evidence type="ECO:0000313" key="2">
    <source>
        <dbReference type="Proteomes" id="UP000700596"/>
    </source>
</evidence>
<comment type="caution">
    <text evidence="1">The sequence shown here is derived from an EMBL/GenBank/DDBJ whole genome shotgun (WGS) entry which is preliminary data.</text>
</comment>
<protein>
    <recommendedName>
        <fullName evidence="3">Kinesin light chain</fullName>
    </recommendedName>
</protein>
<dbReference type="Proteomes" id="UP000700596">
    <property type="component" value="Unassembled WGS sequence"/>
</dbReference>
<name>A0A9P9D2C9_9PLEO</name>
<organism evidence="1 2">
    <name type="scientific">Dendryphion nanum</name>
    <dbReference type="NCBI Taxonomy" id="256645"/>
    <lineage>
        <taxon>Eukaryota</taxon>
        <taxon>Fungi</taxon>
        <taxon>Dikarya</taxon>
        <taxon>Ascomycota</taxon>
        <taxon>Pezizomycotina</taxon>
        <taxon>Dothideomycetes</taxon>
        <taxon>Pleosporomycetidae</taxon>
        <taxon>Pleosporales</taxon>
        <taxon>Torulaceae</taxon>
        <taxon>Dendryphion</taxon>
    </lineage>
</organism>
<evidence type="ECO:0000313" key="1">
    <source>
        <dbReference type="EMBL" id="KAH7111134.1"/>
    </source>
</evidence>
<dbReference type="Pfam" id="PF13424">
    <property type="entry name" value="TPR_12"/>
    <property type="match status" value="1"/>
</dbReference>
<keyword evidence="2" id="KW-1185">Reference proteome</keyword>
<dbReference type="EMBL" id="JAGMWT010000025">
    <property type="protein sequence ID" value="KAH7111134.1"/>
    <property type="molecule type" value="Genomic_DNA"/>
</dbReference>
<sequence>MGDLASTYSKQGLWKKAEELDVFVMEMRTKIFGPEHPDTLIAMGNLAATYSDQ</sequence>
<dbReference type="OrthoDB" id="5986190at2759"/>
<dbReference type="InterPro" id="IPR011990">
    <property type="entry name" value="TPR-like_helical_dom_sf"/>
</dbReference>
<evidence type="ECO:0008006" key="3">
    <source>
        <dbReference type="Google" id="ProtNLM"/>
    </source>
</evidence>
<gene>
    <name evidence="1" type="ORF">B0J11DRAFT_543904</name>
</gene>